<dbReference type="GO" id="GO:0045259">
    <property type="term" value="C:proton-transporting ATP synthase complex"/>
    <property type="evidence" value="ECO:0007669"/>
    <property type="project" value="UniProtKB-KW"/>
</dbReference>
<dbReference type="InterPro" id="IPR026015">
    <property type="entry name" value="ATP_synth_OSCP/delta_N_sf"/>
</dbReference>
<dbReference type="NCBIfam" id="TIGR01145">
    <property type="entry name" value="ATP_synt_delta"/>
    <property type="match status" value="1"/>
</dbReference>
<name>A0A2A7SQ09_9ENTE</name>
<evidence type="ECO:0000313" key="9">
    <source>
        <dbReference type="EMBL" id="PEH45370.1"/>
    </source>
</evidence>
<dbReference type="GO" id="GO:0005886">
    <property type="term" value="C:plasma membrane"/>
    <property type="evidence" value="ECO:0007669"/>
    <property type="project" value="UniProtKB-SubCell"/>
</dbReference>
<protein>
    <recommendedName>
        <fullName evidence="8">ATP synthase subunit delta</fullName>
    </recommendedName>
    <alternativeName>
        <fullName evidence="8">ATP synthase F(1) sector subunit delta</fullName>
    </alternativeName>
    <alternativeName>
        <fullName evidence="8">F-type ATPase subunit delta</fullName>
        <shortName evidence="8">F-ATPase subunit delta</shortName>
    </alternativeName>
</protein>
<dbReference type="Proteomes" id="UP000252797">
    <property type="component" value="Unassembled WGS sequence"/>
</dbReference>
<evidence type="ECO:0000256" key="2">
    <source>
        <dbReference type="ARBA" id="ARBA00022448"/>
    </source>
</evidence>
<gene>
    <name evidence="8 11" type="primary">atpH</name>
    <name evidence="9" type="ORF">CRM96_10290</name>
    <name evidence="10" type="ORF">EA71_02112</name>
    <name evidence="11" type="ORF">NCTC8129_00208</name>
</gene>
<reference evidence="9 12" key="2">
    <citation type="submission" date="2017-09" db="EMBL/GenBank/DDBJ databases">
        <title>FDA dAtabase for Regulatory Grade micrObial Sequences (FDA-ARGOS): Supporting development and validation of Infectious Disease Dx tests.</title>
        <authorList>
            <person name="Minogue T."/>
            <person name="Wolcott M."/>
            <person name="Wasieloski L."/>
            <person name="Aguilar W."/>
            <person name="Moore D."/>
            <person name="Tallon L.J."/>
            <person name="Sadzewicz L."/>
            <person name="Ott S."/>
            <person name="Zhao X."/>
            <person name="Nagaraj S."/>
            <person name="Vavikolanu K."/>
            <person name="Aluvathingal J."/>
            <person name="Nadendla S."/>
            <person name="Sichtig H."/>
        </authorList>
    </citation>
    <scope>NUCLEOTIDE SEQUENCE [LARGE SCALE GENOMIC DNA]</scope>
    <source>
        <strain evidence="9 12">FDAARGOS_396</strain>
    </source>
</reference>
<sequence length="180" mass="20795">MKLDKYTVGRRYGKALFELAIDSNRAEEIYQELLSLRQIYAEVPELGNLLSDVRLEPHEKRLIMDKLVAGFEGTVKNFLEVVYNYNRMSDLTFMIDEYEHRYNEHKGLLLGSVKTAVPLSEEQLQNLEKNVAKTMDYQTVELKEIVDSSIIGGAIVEANHRVIDGSIRTQLEKMRSQLNR</sequence>
<evidence type="ECO:0000256" key="7">
    <source>
        <dbReference type="ARBA" id="ARBA00023310"/>
    </source>
</evidence>
<evidence type="ECO:0000313" key="13">
    <source>
        <dbReference type="Proteomes" id="UP000252797"/>
    </source>
</evidence>
<dbReference type="AlphaFoldDB" id="A0A2A7SQ09"/>
<keyword evidence="4 8" id="KW-0406">Ion transport</keyword>
<dbReference type="GO" id="GO:0046933">
    <property type="term" value="F:proton-transporting ATP synthase activity, rotational mechanism"/>
    <property type="evidence" value="ECO:0007669"/>
    <property type="project" value="UniProtKB-UniRule"/>
</dbReference>
<evidence type="ECO:0000256" key="6">
    <source>
        <dbReference type="ARBA" id="ARBA00023196"/>
    </source>
</evidence>
<keyword evidence="8" id="KW-1003">Cell membrane</keyword>
<dbReference type="InterPro" id="IPR020781">
    <property type="entry name" value="ATPase_OSCP/d_CS"/>
</dbReference>
<dbReference type="InterPro" id="IPR000711">
    <property type="entry name" value="ATPase_OSCP/dsu"/>
</dbReference>
<dbReference type="PRINTS" id="PR00125">
    <property type="entry name" value="ATPASEDELTA"/>
</dbReference>
<reference evidence="10 13" key="1">
    <citation type="submission" date="2015-06" db="EMBL/GenBank/DDBJ databases">
        <title>The Genome Sequence of Enterococcus durans 4EA1.</title>
        <authorList>
            <consortium name="The Broad Institute Genomics Platform"/>
            <consortium name="The Broad Institute Genome Sequencing Center for Infectious Disease"/>
            <person name="Earl A.M."/>
            <person name="Van Tyne D."/>
            <person name="Lebreton F."/>
            <person name="Saavedra J.T."/>
            <person name="Gilmore M.S."/>
            <person name="Manson Mcguire A."/>
            <person name="Clock S."/>
            <person name="Crupain M."/>
            <person name="Rangan U."/>
            <person name="Young S."/>
            <person name="Abouelleil A."/>
            <person name="Cao P."/>
            <person name="Chapman S.B."/>
            <person name="Griggs A."/>
            <person name="Priest M."/>
            <person name="Shea T."/>
            <person name="Wortman J."/>
            <person name="Nusbaum C."/>
            <person name="Birren B."/>
        </authorList>
    </citation>
    <scope>NUCLEOTIDE SEQUENCE [LARGE SCALE GENOMIC DNA]</scope>
    <source>
        <strain evidence="10 13">4EA1</strain>
    </source>
</reference>
<proteinExistence type="inferred from homology"/>
<dbReference type="EMBL" id="LEPB01000004">
    <property type="protein sequence ID" value="RCA11355.1"/>
    <property type="molecule type" value="Genomic_DNA"/>
</dbReference>
<evidence type="ECO:0000313" key="14">
    <source>
        <dbReference type="Proteomes" id="UP000254070"/>
    </source>
</evidence>
<dbReference type="Proteomes" id="UP000254070">
    <property type="component" value="Unassembled WGS sequence"/>
</dbReference>
<evidence type="ECO:0000256" key="8">
    <source>
        <dbReference type="HAMAP-Rule" id="MF_01416"/>
    </source>
</evidence>
<keyword evidence="3 8" id="KW-0375">Hydrogen ion transport</keyword>
<keyword evidence="6 8" id="KW-0139">CF(1)</keyword>
<dbReference type="EMBL" id="UGIF01000002">
    <property type="protein sequence ID" value="STP28094.1"/>
    <property type="molecule type" value="Genomic_DNA"/>
</dbReference>
<dbReference type="SUPFAM" id="SSF47928">
    <property type="entry name" value="N-terminal domain of the delta subunit of the F1F0-ATP synthase"/>
    <property type="match status" value="1"/>
</dbReference>
<accession>A0A2A7SQ09</accession>
<dbReference type="Gene3D" id="1.10.520.20">
    <property type="entry name" value="N-terminal domain of the delta subunit of the F1F0-ATP synthase"/>
    <property type="match status" value="1"/>
</dbReference>
<dbReference type="STRING" id="53345.LIU_11065"/>
<comment type="function">
    <text evidence="8">F(1)F(0) ATP synthase produces ATP from ADP in the presence of a proton or sodium gradient. F-type ATPases consist of two structural domains, F(1) containing the extramembraneous catalytic core and F(0) containing the membrane proton channel, linked together by a central stalk and a peripheral stalk. During catalysis, ATP synthesis in the catalytic domain of F(1) is coupled via a rotary mechanism of the central stalk subunits to proton translocation.</text>
</comment>
<dbReference type="GeneID" id="56741966"/>
<evidence type="ECO:0000256" key="3">
    <source>
        <dbReference type="ARBA" id="ARBA00022781"/>
    </source>
</evidence>
<comment type="function">
    <text evidence="8">This protein is part of the stalk that links CF(0) to CF(1). It either transmits conformational changes from CF(0) to CF(1) or is implicated in proton conduction.</text>
</comment>
<evidence type="ECO:0000256" key="4">
    <source>
        <dbReference type="ARBA" id="ARBA00023065"/>
    </source>
</evidence>
<dbReference type="PANTHER" id="PTHR11910">
    <property type="entry name" value="ATP SYNTHASE DELTA CHAIN"/>
    <property type="match status" value="1"/>
</dbReference>
<dbReference type="HAMAP" id="MF_01416">
    <property type="entry name" value="ATP_synth_delta_bact"/>
    <property type="match status" value="1"/>
</dbReference>
<dbReference type="Proteomes" id="UP000220669">
    <property type="component" value="Unassembled WGS sequence"/>
</dbReference>
<keyword evidence="5 8" id="KW-0472">Membrane</keyword>
<keyword evidence="7 8" id="KW-0066">ATP synthesis</keyword>
<evidence type="ECO:0000313" key="12">
    <source>
        <dbReference type="Proteomes" id="UP000220669"/>
    </source>
</evidence>
<dbReference type="OrthoDB" id="9786633at2"/>
<comment type="subcellular location">
    <subcellularLocation>
        <location evidence="8">Cell membrane</location>
        <topology evidence="8">Peripheral membrane protein</topology>
    </subcellularLocation>
    <subcellularLocation>
        <location evidence="1">Membrane</location>
    </subcellularLocation>
</comment>
<comment type="similarity">
    <text evidence="8">Belongs to the ATPase delta chain family.</text>
</comment>
<dbReference type="PROSITE" id="PS00389">
    <property type="entry name" value="ATPASE_DELTA"/>
    <property type="match status" value="1"/>
</dbReference>
<evidence type="ECO:0000256" key="1">
    <source>
        <dbReference type="ARBA" id="ARBA00004370"/>
    </source>
</evidence>
<dbReference type="GO" id="GO:0016787">
    <property type="term" value="F:hydrolase activity"/>
    <property type="evidence" value="ECO:0007669"/>
    <property type="project" value="UniProtKB-KW"/>
</dbReference>
<dbReference type="RefSeq" id="WP_005878462.1">
    <property type="nucleotide sequence ID" value="NZ_CABGIQ010000003.1"/>
</dbReference>
<dbReference type="Pfam" id="PF00213">
    <property type="entry name" value="OSCP"/>
    <property type="match status" value="1"/>
</dbReference>
<organism evidence="11 14">
    <name type="scientific">Enterococcus durans</name>
    <dbReference type="NCBI Taxonomy" id="53345"/>
    <lineage>
        <taxon>Bacteria</taxon>
        <taxon>Bacillati</taxon>
        <taxon>Bacillota</taxon>
        <taxon>Bacilli</taxon>
        <taxon>Lactobacillales</taxon>
        <taxon>Enterococcaceae</taxon>
        <taxon>Enterococcus</taxon>
    </lineage>
</organism>
<keyword evidence="11" id="KW-0378">Hydrolase</keyword>
<evidence type="ECO:0000256" key="5">
    <source>
        <dbReference type="ARBA" id="ARBA00023136"/>
    </source>
</evidence>
<keyword evidence="2 8" id="KW-0813">Transport</keyword>
<evidence type="ECO:0000313" key="10">
    <source>
        <dbReference type="EMBL" id="RCA11355.1"/>
    </source>
</evidence>
<dbReference type="EMBL" id="PDEB01000004">
    <property type="protein sequence ID" value="PEH45370.1"/>
    <property type="molecule type" value="Genomic_DNA"/>
</dbReference>
<evidence type="ECO:0000313" key="11">
    <source>
        <dbReference type="EMBL" id="STP28094.1"/>
    </source>
</evidence>
<dbReference type="KEGG" id="edu:LIU_11065"/>
<reference evidence="11 14" key="3">
    <citation type="submission" date="2018-06" db="EMBL/GenBank/DDBJ databases">
        <authorList>
            <consortium name="Pathogen Informatics"/>
            <person name="Doyle S."/>
        </authorList>
    </citation>
    <scope>NUCLEOTIDE SEQUENCE [LARGE SCALE GENOMIC DNA]</scope>
    <source>
        <strain evidence="11 14">NCTC8129</strain>
    </source>
</reference>